<dbReference type="InterPro" id="IPR003673">
    <property type="entry name" value="CoA-Trfase_fam_III"/>
</dbReference>
<gene>
    <name evidence="2" type="ORF">BN112_1454</name>
</gene>
<dbReference type="GeneID" id="56478237"/>
<accession>A0A0C6P510</accession>
<dbReference type="Proteomes" id="UP000007564">
    <property type="component" value="Chromosome"/>
</dbReference>
<dbReference type="InterPro" id="IPR044855">
    <property type="entry name" value="CoA-Trfase_III_dom3_sf"/>
</dbReference>
<dbReference type="PANTHER" id="PTHR48207:SF3">
    <property type="entry name" value="SUCCINATE--HYDROXYMETHYLGLUTARATE COA-TRANSFERASE"/>
    <property type="match status" value="1"/>
</dbReference>
<evidence type="ECO:0008006" key="4">
    <source>
        <dbReference type="Google" id="ProtNLM"/>
    </source>
</evidence>
<protein>
    <recommendedName>
        <fullName evidence="4">CoA transferase</fullName>
    </recommendedName>
</protein>
<dbReference type="PANTHER" id="PTHR48207">
    <property type="entry name" value="SUCCINATE--HYDROXYMETHYLGLUTARATE COA-TRANSFERASE"/>
    <property type="match status" value="1"/>
</dbReference>
<dbReference type="GO" id="GO:0008410">
    <property type="term" value="F:CoA-transferase activity"/>
    <property type="evidence" value="ECO:0007669"/>
    <property type="project" value="TreeGrafter"/>
</dbReference>
<dbReference type="InterPro" id="IPR050483">
    <property type="entry name" value="CoA-transferase_III_domain"/>
</dbReference>
<sequence>MHKQCIKCTDARQTKRLCWSEAGCNIVASQPSWRPVAHLSMLAQSAPAKPLAGLKVLDITHMLAGPYCTWLLGLLGAEVIKVERPGEGDFARAIAPFHGGESLYFMSVNRNKRSIAVNLKTEEGKQILRDLIARSDILVENNRAGVMDRLGLGYDDAKALNPGLVYASISGYGQTGPYRHKPAFDVIAQAISGMMSITGQEGGPPARVGVSIGDIASGLFATVAILAAIEGRHGSGEGAFIDVSMMDCQMALMENAISRYLNAGDVPERLGSRHPLIAPFQSFETKDFPIAVCVDTEPQWQRFCAALDLEPLLHDPRFQDGPMRALNHSQLEPLLNAVFASGRRDDFIARLEAADVPCSPINSIPEVARDPQVAHRRILVDNEGVKYVGAPFHYNRAPVGGETSPPALGADSVSILRELGRSEAQIADLQRTGVL</sequence>
<organism evidence="2 3">
    <name type="scientific">Bordetella bronchiseptica 253</name>
    <dbReference type="NCBI Taxonomy" id="568707"/>
    <lineage>
        <taxon>Bacteria</taxon>
        <taxon>Pseudomonadati</taxon>
        <taxon>Pseudomonadota</taxon>
        <taxon>Betaproteobacteria</taxon>
        <taxon>Burkholderiales</taxon>
        <taxon>Alcaligenaceae</taxon>
        <taxon>Bordetella</taxon>
    </lineage>
</organism>
<dbReference type="OrthoDB" id="5294844at2"/>
<evidence type="ECO:0000313" key="3">
    <source>
        <dbReference type="Proteomes" id="UP000007564"/>
    </source>
</evidence>
<name>A0A0C6P510_BORBO</name>
<proteinExistence type="predicted"/>
<dbReference type="Gene3D" id="3.30.1540.10">
    <property type="entry name" value="formyl-coa transferase, domain 3"/>
    <property type="match status" value="1"/>
</dbReference>
<dbReference type="Gene3D" id="3.40.50.10540">
    <property type="entry name" value="Crotonobetainyl-coa:carnitine coa-transferase, domain 1"/>
    <property type="match status" value="1"/>
</dbReference>
<dbReference type="AlphaFoldDB" id="A0A0C6P510"/>
<dbReference type="InterPro" id="IPR023606">
    <property type="entry name" value="CoA-Trfase_III_dom_1_sf"/>
</dbReference>
<dbReference type="HOGENOM" id="CLU_033975_0_0_4"/>
<reference evidence="2 3" key="1">
    <citation type="journal article" date="2012" name="BMC Genomics">
        <title>Comparative genomics of the classical Bordetella subspecies: the evolution and exchange of virulence-associated diversity amongst closely related pathogens.</title>
        <authorList>
            <person name="Park J."/>
            <person name="Zhang Y."/>
            <person name="Buboltz A.M."/>
            <person name="Zhang X."/>
            <person name="Schuster S.C."/>
            <person name="Ahuja U."/>
            <person name="Liu M."/>
            <person name="Miller J.F."/>
            <person name="Sebaihia M."/>
            <person name="Bentley S.D."/>
            <person name="Parkhill J."/>
            <person name="Harvill E.T."/>
        </authorList>
    </citation>
    <scope>NUCLEOTIDE SEQUENCE [LARGE SCALE GENOMIC DNA]</scope>
    <source>
        <strain evidence="2 3">253</strain>
    </source>
</reference>
<evidence type="ECO:0000256" key="1">
    <source>
        <dbReference type="ARBA" id="ARBA00022679"/>
    </source>
</evidence>
<dbReference type="EMBL" id="HE965806">
    <property type="protein sequence ID" value="CCJ53371.1"/>
    <property type="molecule type" value="Genomic_DNA"/>
</dbReference>
<dbReference type="RefSeq" id="WP_003812784.1">
    <property type="nucleotide sequence ID" value="NC_019382.1"/>
</dbReference>
<evidence type="ECO:0000313" key="2">
    <source>
        <dbReference type="EMBL" id="CCJ53371.1"/>
    </source>
</evidence>
<dbReference type="SUPFAM" id="SSF89796">
    <property type="entry name" value="CoA-transferase family III (CaiB/BaiF)"/>
    <property type="match status" value="1"/>
</dbReference>
<dbReference type="Pfam" id="PF02515">
    <property type="entry name" value="CoA_transf_3"/>
    <property type="match status" value="1"/>
</dbReference>
<dbReference type="KEGG" id="bbh:BN112_1454"/>
<keyword evidence="1" id="KW-0808">Transferase</keyword>